<reference evidence="1 2" key="1">
    <citation type="journal article" date="2022" name="Genome Biol. Evol.">
        <title>The Spruce Budworm Genome: Reconstructing the Evolutionary History of Antifreeze Proteins.</title>
        <authorList>
            <person name="Beliveau C."/>
            <person name="Gagne P."/>
            <person name="Picq S."/>
            <person name="Vernygora O."/>
            <person name="Keeling C.I."/>
            <person name="Pinkney K."/>
            <person name="Doucet D."/>
            <person name="Wen F."/>
            <person name="Johnston J.S."/>
            <person name="Maaroufi H."/>
            <person name="Boyle B."/>
            <person name="Laroche J."/>
            <person name="Dewar K."/>
            <person name="Juretic N."/>
            <person name="Blackburn G."/>
            <person name="Nisole A."/>
            <person name="Brunet B."/>
            <person name="Brandao M."/>
            <person name="Lumley L."/>
            <person name="Duan J."/>
            <person name="Quan G."/>
            <person name="Lucarotti C.J."/>
            <person name="Roe A.D."/>
            <person name="Sperling F.A.H."/>
            <person name="Levesque R.C."/>
            <person name="Cusson M."/>
        </authorList>
    </citation>
    <scope>NUCLEOTIDE SEQUENCE [LARGE SCALE GENOMIC DNA]</scope>
    <source>
        <strain evidence="1">Glfc:IPQL:Cfum</strain>
    </source>
</reference>
<keyword evidence="2" id="KW-1185">Reference proteome</keyword>
<dbReference type="EMBL" id="CM046120">
    <property type="protein sequence ID" value="KAI8437468.1"/>
    <property type="molecule type" value="Genomic_DNA"/>
</dbReference>
<evidence type="ECO:0000313" key="2">
    <source>
        <dbReference type="Proteomes" id="UP001064048"/>
    </source>
</evidence>
<organism evidence="1 2">
    <name type="scientific">Choristoneura fumiferana</name>
    <name type="common">Spruce budworm moth</name>
    <name type="synonym">Archips fumiferana</name>
    <dbReference type="NCBI Taxonomy" id="7141"/>
    <lineage>
        <taxon>Eukaryota</taxon>
        <taxon>Metazoa</taxon>
        <taxon>Ecdysozoa</taxon>
        <taxon>Arthropoda</taxon>
        <taxon>Hexapoda</taxon>
        <taxon>Insecta</taxon>
        <taxon>Pterygota</taxon>
        <taxon>Neoptera</taxon>
        <taxon>Endopterygota</taxon>
        <taxon>Lepidoptera</taxon>
        <taxon>Glossata</taxon>
        <taxon>Ditrysia</taxon>
        <taxon>Tortricoidea</taxon>
        <taxon>Tortricidae</taxon>
        <taxon>Tortricinae</taxon>
        <taxon>Choristoneura</taxon>
    </lineage>
</organism>
<dbReference type="Proteomes" id="UP001064048">
    <property type="component" value="Chromosome 20"/>
</dbReference>
<proteinExistence type="predicted"/>
<accession>A0ACC0KMC7</accession>
<evidence type="ECO:0000313" key="1">
    <source>
        <dbReference type="EMBL" id="KAI8437468.1"/>
    </source>
</evidence>
<protein>
    <submittedName>
        <fullName evidence="1">Uncharacterized protein</fullName>
    </submittedName>
</protein>
<sequence>MVAPQHSGSVYFNYKGTFSIRWCNGRISDGGVFTNCTLSMALSEGTLNIPPPQPLPVESKMCLMSLLLMMLFH</sequence>
<comment type="caution">
    <text evidence="1">The sequence shown here is derived from an EMBL/GenBank/DDBJ whole genome shotgun (WGS) entry which is preliminary data.</text>
</comment>
<gene>
    <name evidence="1" type="ORF">MSG28_011790</name>
</gene>
<name>A0ACC0KMC7_CHOFU</name>